<dbReference type="EMBL" id="ML995872">
    <property type="protein sequence ID" value="KAF2766377.1"/>
    <property type="molecule type" value="Genomic_DNA"/>
</dbReference>
<proteinExistence type="predicted"/>
<dbReference type="InterPro" id="IPR006076">
    <property type="entry name" value="FAD-dep_OxRdtase"/>
</dbReference>
<dbReference type="PANTHER" id="PTHR13847">
    <property type="entry name" value="SARCOSINE DEHYDROGENASE-RELATED"/>
    <property type="match status" value="1"/>
</dbReference>
<dbReference type="GO" id="GO:0005770">
    <property type="term" value="C:late endosome"/>
    <property type="evidence" value="ECO:0007669"/>
    <property type="project" value="TreeGrafter"/>
</dbReference>
<dbReference type="Pfam" id="PF01266">
    <property type="entry name" value="DAO"/>
    <property type="match status" value="1"/>
</dbReference>
<dbReference type="SUPFAM" id="SSF51905">
    <property type="entry name" value="FAD/NAD(P)-binding domain"/>
    <property type="match status" value="1"/>
</dbReference>
<dbReference type="Proteomes" id="UP000799436">
    <property type="component" value="Unassembled WGS sequence"/>
</dbReference>
<dbReference type="AlphaFoldDB" id="A0A6G1L0I8"/>
<reference evidence="2" key="1">
    <citation type="journal article" date="2020" name="Stud. Mycol.">
        <title>101 Dothideomycetes genomes: a test case for predicting lifestyles and emergence of pathogens.</title>
        <authorList>
            <person name="Haridas S."/>
            <person name="Albert R."/>
            <person name="Binder M."/>
            <person name="Bloem J."/>
            <person name="Labutti K."/>
            <person name="Salamov A."/>
            <person name="Andreopoulos B."/>
            <person name="Baker S."/>
            <person name="Barry K."/>
            <person name="Bills G."/>
            <person name="Bluhm B."/>
            <person name="Cannon C."/>
            <person name="Castanera R."/>
            <person name="Culley D."/>
            <person name="Daum C."/>
            <person name="Ezra D."/>
            <person name="Gonzalez J."/>
            <person name="Henrissat B."/>
            <person name="Kuo A."/>
            <person name="Liang C."/>
            <person name="Lipzen A."/>
            <person name="Lutzoni F."/>
            <person name="Magnuson J."/>
            <person name="Mondo S."/>
            <person name="Nolan M."/>
            <person name="Ohm R."/>
            <person name="Pangilinan J."/>
            <person name="Park H.-J."/>
            <person name="Ramirez L."/>
            <person name="Alfaro M."/>
            <person name="Sun H."/>
            <person name="Tritt A."/>
            <person name="Yoshinaga Y."/>
            <person name="Zwiers L.-H."/>
            <person name="Turgeon B."/>
            <person name="Goodwin S."/>
            <person name="Spatafora J."/>
            <person name="Crous P."/>
            <person name="Grigoriev I."/>
        </authorList>
    </citation>
    <scope>NUCLEOTIDE SEQUENCE</scope>
    <source>
        <strain evidence="2">CBS 116005</strain>
    </source>
</reference>
<dbReference type="OrthoDB" id="498204at2759"/>
<dbReference type="Gene3D" id="3.50.50.60">
    <property type="entry name" value="FAD/NAD(P)-binding domain"/>
    <property type="match status" value="1"/>
</dbReference>
<dbReference type="GO" id="GO:0005829">
    <property type="term" value="C:cytosol"/>
    <property type="evidence" value="ECO:0007669"/>
    <property type="project" value="GOC"/>
</dbReference>
<evidence type="ECO:0000259" key="1">
    <source>
        <dbReference type="Pfam" id="PF01266"/>
    </source>
</evidence>
<sequence>MADRAPLPQTPSTFTNASDTVSTVILGAGIIGCSTAYYLAHSGNTKPDTIHLIESSPELFASASGKSGGFLAADWFGPASADLGELSFRLHKELAEEHDGRHNWGYSRSTGISLVEGLPSRKQKGSKNGGWMSEGGSRAEAAGMHEFQGPKVGPAWLKRRNGDKVDIISEAESTAQVDPLRLSQWLLKTSQEKGVHLHQPARAVRLCGDSETGNLGNILIRHDNSEEYTIPCTRLVVAAGAWSAQVYFQLFPSSSLKLGISQLAGHSVVVRSPRWKQEMEDKDGCHAIFTSMHSGFSPEVFSRIGEEIYIAGLNDPALPLPETPGDAHIDQQSIVQLTAIAHKLLGPDAADEMPSDIEVVREGLCFRPVTRRGVPILAQVPDESLGDGLRTKERPYGGVFVAAGHGPWGISLSLGSGKVMQEMAEGVNMSADVSGLGPEEV</sequence>
<name>A0A6G1L0I8_9PEZI</name>
<protein>
    <submittedName>
        <fullName evidence="2">Putative oxidoreductase</fullName>
    </submittedName>
</protein>
<evidence type="ECO:0000313" key="2">
    <source>
        <dbReference type="EMBL" id="KAF2766377.1"/>
    </source>
</evidence>
<dbReference type="Gene3D" id="3.30.9.10">
    <property type="entry name" value="D-Amino Acid Oxidase, subunit A, domain 2"/>
    <property type="match status" value="1"/>
</dbReference>
<accession>A0A6G1L0I8</accession>
<keyword evidence="3" id="KW-1185">Reference proteome</keyword>
<evidence type="ECO:0000313" key="3">
    <source>
        <dbReference type="Proteomes" id="UP000799436"/>
    </source>
</evidence>
<gene>
    <name evidence="2" type="ORF">EJ03DRAFT_178500</name>
</gene>
<organism evidence="2 3">
    <name type="scientific">Teratosphaeria nubilosa</name>
    <dbReference type="NCBI Taxonomy" id="161662"/>
    <lineage>
        <taxon>Eukaryota</taxon>
        <taxon>Fungi</taxon>
        <taxon>Dikarya</taxon>
        <taxon>Ascomycota</taxon>
        <taxon>Pezizomycotina</taxon>
        <taxon>Dothideomycetes</taxon>
        <taxon>Dothideomycetidae</taxon>
        <taxon>Mycosphaerellales</taxon>
        <taxon>Teratosphaeriaceae</taxon>
        <taxon>Teratosphaeria</taxon>
    </lineage>
</organism>
<dbReference type="GO" id="GO:0042147">
    <property type="term" value="P:retrograde transport, endosome to Golgi"/>
    <property type="evidence" value="ECO:0007669"/>
    <property type="project" value="TreeGrafter"/>
</dbReference>
<dbReference type="PROSITE" id="PS51257">
    <property type="entry name" value="PROKAR_LIPOPROTEIN"/>
    <property type="match status" value="1"/>
</dbReference>
<dbReference type="PANTHER" id="PTHR13847:SF185">
    <property type="entry name" value="FAD DEPENDENT OXIDOREDUCTASE SUPERFAMILY (AFU_ORTHOLOGUE AFUA_3G02360)"/>
    <property type="match status" value="1"/>
</dbReference>
<dbReference type="InterPro" id="IPR036188">
    <property type="entry name" value="FAD/NAD-bd_sf"/>
</dbReference>
<feature type="domain" description="FAD dependent oxidoreductase" evidence="1">
    <location>
        <begin position="24"/>
        <end position="422"/>
    </location>
</feature>